<dbReference type="RefSeq" id="WP_145250595.1">
    <property type="nucleotide sequence ID" value="NZ_CP036278.1"/>
</dbReference>
<dbReference type="Gene3D" id="1.10.1330.10">
    <property type="entry name" value="Dockerin domain"/>
    <property type="match status" value="1"/>
</dbReference>
<sequence>MKIRNLAAGVARQLGRAVTSTVATTGAAILAGGILFSGQADGQILVNQNFEDLTLTAGDPSYTNVIPGWTRDNSGMSAPSTNLAYDGGTAMNRFEWESQQGNQLGRNDTGFLQGNNALIFDGDAWDDFADGDQLGFNSYWSTTVDVSSVPAGALAVDFSYEFASYESQQGLVQVSFDGGTNYQTILDLDSEVTGDNILSGAKVTYVEGSDFTNRTSNNMTLRIGMIDADNDWWFAVDNVLVGEVNEVAGYYTLSLQVSDSGEMAIVNTSQDTVYFDYYEITSEAGSLDLANWTSLQESGLAGTGGNGTGNGWEEGGNLSDSALSELFLQGATSLAPGESLSLGAAYDGPTEDLEFTFGRYGQIELVTPDGDYNDDGVVDMQDYDAWKSAFGTSDAATDGNGDGTVNLADYTIWRDNLGAEGGMSPVGYSTLSDGFVHYLPSGVSAVSATNVPEPGTSVLLIGLATLAGGTVVRRRF</sequence>
<name>A0A518AUW1_9BACT</name>
<evidence type="ECO:0000259" key="1">
    <source>
        <dbReference type="Pfam" id="PF07589"/>
    </source>
</evidence>
<dbReference type="Pfam" id="PF07589">
    <property type="entry name" value="PEP-CTERM"/>
    <property type="match status" value="1"/>
</dbReference>
<dbReference type="InterPro" id="IPR036439">
    <property type="entry name" value="Dockerin_dom_sf"/>
</dbReference>
<dbReference type="PROSITE" id="PS00018">
    <property type="entry name" value="EF_HAND_1"/>
    <property type="match status" value="2"/>
</dbReference>
<dbReference type="EMBL" id="CP036278">
    <property type="protein sequence ID" value="QDU58513.1"/>
    <property type="molecule type" value="Genomic_DNA"/>
</dbReference>
<dbReference type="KEGG" id="amuc:Pan181_47510"/>
<reference evidence="2 3" key="1">
    <citation type="submission" date="2019-02" db="EMBL/GenBank/DDBJ databases">
        <title>Deep-cultivation of Planctomycetes and their phenomic and genomic characterization uncovers novel biology.</title>
        <authorList>
            <person name="Wiegand S."/>
            <person name="Jogler M."/>
            <person name="Boedeker C."/>
            <person name="Pinto D."/>
            <person name="Vollmers J."/>
            <person name="Rivas-Marin E."/>
            <person name="Kohn T."/>
            <person name="Peeters S.H."/>
            <person name="Heuer A."/>
            <person name="Rast P."/>
            <person name="Oberbeckmann S."/>
            <person name="Bunk B."/>
            <person name="Jeske O."/>
            <person name="Meyerdierks A."/>
            <person name="Storesund J.E."/>
            <person name="Kallscheuer N."/>
            <person name="Luecker S."/>
            <person name="Lage O.M."/>
            <person name="Pohl T."/>
            <person name="Merkel B.J."/>
            <person name="Hornburger P."/>
            <person name="Mueller R.-W."/>
            <person name="Bruemmer F."/>
            <person name="Labrenz M."/>
            <person name="Spormann A.M."/>
            <person name="Op den Camp H."/>
            <person name="Overmann J."/>
            <person name="Amann R."/>
            <person name="Jetten M.S.M."/>
            <person name="Mascher T."/>
            <person name="Medema M.H."/>
            <person name="Devos D.P."/>
            <person name="Kaster A.-K."/>
            <person name="Ovreas L."/>
            <person name="Rohde M."/>
            <person name="Galperin M.Y."/>
            <person name="Jogler C."/>
        </authorList>
    </citation>
    <scope>NUCLEOTIDE SEQUENCE [LARGE SCALE GENOMIC DNA]</scope>
    <source>
        <strain evidence="2 3">Pan181</strain>
    </source>
</reference>
<gene>
    <name evidence="2" type="ORF">Pan181_47510</name>
</gene>
<protein>
    <recommendedName>
        <fullName evidence="1">Ice-binding protein C-terminal domain-containing protein</fullName>
    </recommendedName>
</protein>
<dbReference type="InterPro" id="IPR013424">
    <property type="entry name" value="Ice-binding_C"/>
</dbReference>
<dbReference type="InterPro" id="IPR018247">
    <property type="entry name" value="EF_Hand_1_Ca_BS"/>
</dbReference>
<dbReference type="AlphaFoldDB" id="A0A518AUW1"/>
<dbReference type="GO" id="GO:0000272">
    <property type="term" value="P:polysaccharide catabolic process"/>
    <property type="evidence" value="ECO:0007669"/>
    <property type="project" value="InterPro"/>
</dbReference>
<evidence type="ECO:0000313" key="3">
    <source>
        <dbReference type="Proteomes" id="UP000315750"/>
    </source>
</evidence>
<proteinExistence type="predicted"/>
<dbReference type="SUPFAM" id="SSF63446">
    <property type="entry name" value="Type I dockerin domain"/>
    <property type="match status" value="1"/>
</dbReference>
<dbReference type="NCBIfam" id="TIGR02595">
    <property type="entry name" value="PEP_CTERM"/>
    <property type="match status" value="1"/>
</dbReference>
<keyword evidence="3" id="KW-1185">Reference proteome</keyword>
<evidence type="ECO:0000313" key="2">
    <source>
        <dbReference type="EMBL" id="QDU58513.1"/>
    </source>
</evidence>
<organism evidence="2 3">
    <name type="scientific">Aeoliella mucimassa</name>
    <dbReference type="NCBI Taxonomy" id="2527972"/>
    <lineage>
        <taxon>Bacteria</taxon>
        <taxon>Pseudomonadati</taxon>
        <taxon>Planctomycetota</taxon>
        <taxon>Planctomycetia</taxon>
        <taxon>Pirellulales</taxon>
        <taxon>Lacipirellulaceae</taxon>
        <taxon>Aeoliella</taxon>
    </lineage>
</organism>
<dbReference type="OrthoDB" id="1956004at2"/>
<accession>A0A518AUW1</accession>
<feature type="domain" description="Ice-binding protein C-terminal" evidence="1">
    <location>
        <begin position="451"/>
        <end position="475"/>
    </location>
</feature>
<dbReference type="Proteomes" id="UP000315750">
    <property type="component" value="Chromosome"/>
</dbReference>